<dbReference type="SUPFAM" id="SSF53448">
    <property type="entry name" value="Nucleotide-diphospho-sugar transferases"/>
    <property type="match status" value="1"/>
</dbReference>
<evidence type="ECO:0000313" key="2">
    <source>
        <dbReference type="EMBL" id="CAH0556634.1"/>
    </source>
</evidence>
<feature type="transmembrane region" description="Helical" evidence="1">
    <location>
        <begin position="7"/>
        <end position="26"/>
    </location>
</feature>
<name>A0A9P0B8M3_BRAAE</name>
<reference evidence="2" key="1">
    <citation type="submission" date="2021-12" db="EMBL/GenBank/DDBJ databases">
        <authorList>
            <person name="King R."/>
        </authorList>
    </citation>
    <scope>NUCLEOTIDE SEQUENCE</scope>
</reference>
<dbReference type="InterPro" id="IPR029044">
    <property type="entry name" value="Nucleotide-diphossugar_trans"/>
</dbReference>
<dbReference type="InterPro" id="IPR042465">
    <property type="entry name" value="XXLT1"/>
</dbReference>
<keyword evidence="1" id="KW-1133">Transmembrane helix</keyword>
<dbReference type="Pfam" id="PF01501">
    <property type="entry name" value="Glyco_transf_8"/>
    <property type="match status" value="1"/>
</dbReference>
<organism evidence="2 3">
    <name type="scientific">Brassicogethes aeneus</name>
    <name type="common">Rape pollen beetle</name>
    <name type="synonym">Meligethes aeneus</name>
    <dbReference type="NCBI Taxonomy" id="1431903"/>
    <lineage>
        <taxon>Eukaryota</taxon>
        <taxon>Metazoa</taxon>
        <taxon>Ecdysozoa</taxon>
        <taxon>Arthropoda</taxon>
        <taxon>Hexapoda</taxon>
        <taxon>Insecta</taxon>
        <taxon>Pterygota</taxon>
        <taxon>Neoptera</taxon>
        <taxon>Endopterygota</taxon>
        <taxon>Coleoptera</taxon>
        <taxon>Polyphaga</taxon>
        <taxon>Cucujiformia</taxon>
        <taxon>Nitidulidae</taxon>
        <taxon>Meligethinae</taxon>
        <taxon>Brassicogethes</taxon>
    </lineage>
</organism>
<evidence type="ECO:0000256" key="1">
    <source>
        <dbReference type="SAM" id="Phobius"/>
    </source>
</evidence>
<dbReference type="GO" id="GO:0140560">
    <property type="term" value="F:xylosyl alpha-1,3-xylosyltransferase activity"/>
    <property type="evidence" value="ECO:0007669"/>
    <property type="project" value="TreeGrafter"/>
</dbReference>
<accession>A0A9P0B8M3</accession>
<dbReference type="Proteomes" id="UP001154078">
    <property type="component" value="Chromosome 5"/>
</dbReference>
<keyword evidence="1" id="KW-0472">Membrane</keyword>
<dbReference type="GO" id="GO:0005789">
    <property type="term" value="C:endoplasmic reticulum membrane"/>
    <property type="evidence" value="ECO:0007669"/>
    <property type="project" value="TreeGrafter"/>
</dbReference>
<dbReference type="EMBL" id="OV121136">
    <property type="protein sequence ID" value="CAH0556634.1"/>
    <property type="molecule type" value="Genomic_DNA"/>
</dbReference>
<dbReference type="AlphaFoldDB" id="A0A9P0B8M3"/>
<dbReference type="PANTHER" id="PTHR46612:SF1">
    <property type="entry name" value="XYLOSIDE XYLOSYLTRANSFERASE 1"/>
    <property type="match status" value="1"/>
</dbReference>
<evidence type="ECO:0000313" key="3">
    <source>
        <dbReference type="Proteomes" id="UP001154078"/>
    </source>
</evidence>
<dbReference type="GO" id="GO:0016266">
    <property type="term" value="P:protein O-linked glycosylation via N-acetyl-galactosamine"/>
    <property type="evidence" value="ECO:0007669"/>
    <property type="project" value="TreeGrafter"/>
</dbReference>
<evidence type="ECO:0008006" key="4">
    <source>
        <dbReference type="Google" id="ProtNLM"/>
    </source>
</evidence>
<sequence>MSIRKFKLLNICIVIVVLCVFIYALFYTNVHSYINYTSEEVPSILKPFEEHNVWLIFTKVDRKSPLRTKFRKLIINMLNVSSVPLKFNIITDLSSKEIAEQEISDIILNTNKLLPYSIYDFDLCAIKIKNIVDVMTPHFSSRPGSYYSSALFYLSLGLHRIAPENQEKAIMLDCDLYFKDDVALLFKEFYHFKPTALFGLAPELTTVYLHILQSFRKSNKNSTFGNYYHENDISGNSVHPKGFQGYNSGVLLLNLKKIRNSKEYNEILSKQSVDGMAEKYKFRGHLGDQDFFTLMGYEHPDLIQTIHCGFNRQLCTFWRDHGYQKVFKDYARCNHSTVVLHGNCNTKIPTN</sequence>
<dbReference type="OrthoDB" id="411524at2759"/>
<dbReference type="InterPro" id="IPR002495">
    <property type="entry name" value="Glyco_trans_8"/>
</dbReference>
<proteinExistence type="predicted"/>
<keyword evidence="3" id="KW-1185">Reference proteome</keyword>
<protein>
    <recommendedName>
        <fullName evidence="4">Xyloside xylosyltransferase 1</fullName>
    </recommendedName>
</protein>
<dbReference type="Gene3D" id="3.90.550.10">
    <property type="entry name" value="Spore Coat Polysaccharide Biosynthesis Protein SpsA, Chain A"/>
    <property type="match status" value="1"/>
</dbReference>
<gene>
    <name evidence="2" type="ORF">MELIAE_LOCUS7534</name>
</gene>
<keyword evidence="1" id="KW-0812">Transmembrane</keyword>
<dbReference type="PANTHER" id="PTHR46612">
    <property type="entry name" value="XYLOSIDE XYLOSYLTRANSFERASE 1"/>
    <property type="match status" value="1"/>
</dbReference>